<evidence type="ECO:0000313" key="2">
    <source>
        <dbReference type="EMBL" id="AOW79220.1"/>
    </source>
</evidence>
<organism evidence="2 3">
    <name type="scientific">Halodesulfurarchaeum formicicum</name>
    <dbReference type="NCBI Taxonomy" id="1873524"/>
    <lineage>
        <taxon>Archaea</taxon>
        <taxon>Methanobacteriati</taxon>
        <taxon>Methanobacteriota</taxon>
        <taxon>Stenosarchaea group</taxon>
        <taxon>Halobacteria</taxon>
        <taxon>Halobacteriales</taxon>
        <taxon>Halobacteriaceae</taxon>
        <taxon>Halodesulfurarchaeum</taxon>
    </lineage>
</organism>
<keyword evidence="1" id="KW-0812">Transmembrane</keyword>
<accession>A0A1D8S1J2</accession>
<dbReference type="Proteomes" id="UP000185608">
    <property type="component" value="Chromosome"/>
</dbReference>
<gene>
    <name evidence="2" type="ORF">HTSR_0009</name>
</gene>
<keyword evidence="1" id="KW-1133">Transmembrane helix</keyword>
<dbReference type="KEGG" id="halh:HTSR_0009"/>
<evidence type="ECO:0008006" key="4">
    <source>
        <dbReference type="Google" id="ProtNLM"/>
    </source>
</evidence>
<name>A0A1D8S1J2_9EURY</name>
<evidence type="ECO:0000313" key="3">
    <source>
        <dbReference type="Proteomes" id="UP000185608"/>
    </source>
</evidence>
<protein>
    <recommendedName>
        <fullName evidence="4">Permease</fullName>
    </recommendedName>
</protein>
<dbReference type="AlphaFoldDB" id="A0A1D8S1J2"/>
<sequence length="126" mass="12860">MGKALPIILSVVFLLGLFRTFVSPAQLQAVFTGSGGLDMLLGTVSGSLSTGNAVTSYVIGGELLSDGVRLEAVTAFLVAWVTVGLVQLPAEAALLGRRFALVRNATSALSAILVAIVTVRLVGGFA</sequence>
<dbReference type="EMBL" id="CP016070">
    <property type="protein sequence ID" value="AOW79220.1"/>
    <property type="molecule type" value="Genomic_DNA"/>
</dbReference>
<dbReference type="STRING" id="1873524.HSR6_0009"/>
<keyword evidence="1" id="KW-0472">Membrane</keyword>
<evidence type="ECO:0000256" key="1">
    <source>
        <dbReference type="SAM" id="Phobius"/>
    </source>
</evidence>
<feature type="transmembrane region" description="Helical" evidence="1">
    <location>
        <begin position="107"/>
        <end position="125"/>
    </location>
</feature>
<feature type="transmembrane region" description="Helical" evidence="1">
    <location>
        <begin position="72"/>
        <end position="95"/>
    </location>
</feature>
<proteinExistence type="predicted"/>
<reference evidence="2 3" key="1">
    <citation type="submission" date="2016-06" db="EMBL/GenBank/DDBJ databases">
        <title>Discovery of anaerobic lithoheterotrophic haloarchaeon capable of sulfur respiration by hydrogen and formate.</title>
        <authorList>
            <person name="Sorokin D.Y."/>
            <person name="Kublanov I.V."/>
            <person name="Roman P."/>
            <person name="Sinninghe Damste J.S."/>
            <person name="Golyshin P.N."/>
            <person name="Rojo D."/>
            <person name="Ciordia S."/>
            <person name="Mena Md.C."/>
            <person name="Ferrer M."/>
            <person name="Smedile F."/>
            <person name="Messina E."/>
            <person name="La Cono V."/>
            <person name="Yakimov M.M."/>
        </authorList>
    </citation>
    <scope>NUCLEOTIDE SEQUENCE [LARGE SCALE GENOMIC DNA]</scope>
    <source>
        <strain evidence="2 3">HTSR1</strain>
    </source>
</reference>